<proteinExistence type="predicted"/>
<protein>
    <submittedName>
        <fullName evidence="2">Uncharacterized protein</fullName>
    </submittedName>
</protein>
<comment type="caution">
    <text evidence="2">The sequence shown here is derived from an EMBL/GenBank/DDBJ whole genome shotgun (WGS) entry which is preliminary data.</text>
</comment>
<reference evidence="2 3" key="1">
    <citation type="submission" date="2019-03" db="EMBL/GenBank/DDBJ databases">
        <title>Genome Sequencing and Assembly of Various Microbes Isolated from Partially Reclaimed Soil and Acid Mine Drainage (AMD) Site.</title>
        <authorList>
            <person name="Steinbock B."/>
            <person name="Bechtold R."/>
            <person name="Sevigny J.L."/>
            <person name="Thomas D."/>
            <person name="Cuthill L.R."/>
            <person name="Aveiro Johannsen E.J."/>
            <person name="Thomas K."/>
            <person name="Ghosh A."/>
        </authorList>
    </citation>
    <scope>NUCLEOTIDE SEQUENCE [LARGE SCALE GENOMIC DNA]</scope>
    <source>
        <strain evidence="2 3">F-B2</strain>
    </source>
</reference>
<organism evidence="2 3">
    <name type="scientific">Microbacterium oleivorans</name>
    <dbReference type="NCBI Taxonomy" id="273677"/>
    <lineage>
        <taxon>Bacteria</taxon>
        <taxon>Bacillati</taxon>
        <taxon>Actinomycetota</taxon>
        <taxon>Actinomycetes</taxon>
        <taxon>Micrococcales</taxon>
        <taxon>Microbacteriaceae</taxon>
        <taxon>Microbacterium</taxon>
    </lineage>
</organism>
<dbReference type="Proteomes" id="UP000295633">
    <property type="component" value="Unassembled WGS sequence"/>
</dbReference>
<feature type="region of interest" description="Disordered" evidence="1">
    <location>
        <begin position="119"/>
        <end position="142"/>
    </location>
</feature>
<name>A0A4R5YFD8_9MICO</name>
<evidence type="ECO:0000256" key="1">
    <source>
        <dbReference type="SAM" id="MobiDB-lite"/>
    </source>
</evidence>
<evidence type="ECO:0000313" key="3">
    <source>
        <dbReference type="Proteomes" id="UP000295633"/>
    </source>
</evidence>
<gene>
    <name evidence="2" type="ORF">E2R54_11775</name>
</gene>
<evidence type="ECO:0000313" key="2">
    <source>
        <dbReference type="EMBL" id="TDL43862.1"/>
    </source>
</evidence>
<accession>A0A4R5YFD8</accession>
<sequence>MKTNIDDVAQTLAEYERLAITSGAVVQIDPPEFSADGDTFAPFWIDDEPPKLARSTVYRDGVPTTVYVAWDEAVPLETAMTEDGRRWLDLWIERPMQRFGSYAVRSSLRRAFREVVGERVEPDEDAPKVAGAQAPAPERDWDDEIASAPTEERLIEVWAEARASRARTAAREVAYRARLEQLTADGWEPAPAQKPGRAPSDHRPPANRAARRAKTRKKGRR</sequence>
<dbReference type="RefSeq" id="WP_133399863.1">
    <property type="nucleotide sequence ID" value="NZ_SMZX01000002.1"/>
</dbReference>
<dbReference type="EMBL" id="SMZX01000002">
    <property type="protein sequence ID" value="TDL43862.1"/>
    <property type="molecule type" value="Genomic_DNA"/>
</dbReference>
<feature type="compositionally biased region" description="Basic residues" evidence="1">
    <location>
        <begin position="209"/>
        <end position="221"/>
    </location>
</feature>
<feature type="region of interest" description="Disordered" evidence="1">
    <location>
        <begin position="182"/>
        <end position="221"/>
    </location>
</feature>
<dbReference type="AlphaFoldDB" id="A0A4R5YFD8"/>